<evidence type="ECO:0000313" key="1">
    <source>
        <dbReference type="EMBL" id="RMQ26513.1"/>
    </source>
</evidence>
<sequence>MTMTKEGFHCADDGRGFASRNDVLRYFGRFGTPHQEGDATYGRFRLGRGQIMAHAKTRWASNDWQMTVDTRSMGYNYELDDLEHGAPGCSIEGTWYEPLNDLELMSAVQEIRDLVRYTRISVE</sequence>
<accession>A0A3M4KC11</accession>
<feature type="non-terminal residue" evidence="1">
    <location>
        <position position="123"/>
    </location>
</feature>
<name>A0A3M4KC11_9PSED</name>
<dbReference type="Proteomes" id="UP000269044">
    <property type="component" value="Unassembled WGS sequence"/>
</dbReference>
<proteinExistence type="predicted"/>
<protein>
    <submittedName>
        <fullName evidence="1">DNA mismatch repair protein MutL</fullName>
    </submittedName>
</protein>
<dbReference type="EMBL" id="RBRA01000085">
    <property type="protein sequence ID" value="RMQ26513.1"/>
    <property type="molecule type" value="Genomic_DNA"/>
</dbReference>
<evidence type="ECO:0000313" key="2">
    <source>
        <dbReference type="Proteomes" id="UP000269044"/>
    </source>
</evidence>
<reference evidence="1 2" key="1">
    <citation type="submission" date="2018-08" db="EMBL/GenBank/DDBJ databases">
        <title>Recombination of ecologically and evolutionarily significant loci maintains genetic cohesion in the Pseudomonas syringae species complex.</title>
        <authorList>
            <person name="Dillon M."/>
            <person name="Thakur S."/>
            <person name="Almeida R.N.D."/>
            <person name="Weir B.S."/>
            <person name="Guttman D.S."/>
        </authorList>
    </citation>
    <scope>NUCLEOTIDE SEQUENCE [LARGE SCALE GENOMIC DNA]</scope>
    <source>
        <strain evidence="1 2">ICMP 13052</strain>
    </source>
</reference>
<gene>
    <name evidence="1" type="ORF">ALQ08_04664</name>
</gene>
<dbReference type="AlphaFoldDB" id="A0A3M4KC11"/>
<comment type="caution">
    <text evidence="1">The sequence shown here is derived from an EMBL/GenBank/DDBJ whole genome shotgun (WGS) entry which is preliminary data.</text>
</comment>
<organism evidence="1 2">
    <name type="scientific">Pseudomonas syringae pv. delphinii</name>
    <dbReference type="NCBI Taxonomy" id="192088"/>
    <lineage>
        <taxon>Bacteria</taxon>
        <taxon>Pseudomonadati</taxon>
        <taxon>Pseudomonadota</taxon>
        <taxon>Gammaproteobacteria</taxon>
        <taxon>Pseudomonadales</taxon>
        <taxon>Pseudomonadaceae</taxon>
        <taxon>Pseudomonas</taxon>
    </lineage>
</organism>